<dbReference type="InterPro" id="IPR000719">
    <property type="entry name" value="Prot_kinase_dom"/>
</dbReference>
<proteinExistence type="predicted"/>
<dbReference type="Gene3D" id="3.30.200.20">
    <property type="entry name" value="Phosphorylase Kinase, domain 1"/>
    <property type="match status" value="1"/>
</dbReference>
<reference evidence="11 12" key="1">
    <citation type="submission" date="2020-06" db="EMBL/GenBank/DDBJ databases">
        <title>Actinomadura xiongansis sp. nov., isolated from soil of Baiyangdian.</title>
        <authorList>
            <person name="Zhang X."/>
        </authorList>
    </citation>
    <scope>NUCLEOTIDE SEQUENCE [LARGE SCALE GENOMIC DNA]</scope>
    <source>
        <strain evidence="11 12">HBUM206468</strain>
    </source>
</reference>
<evidence type="ECO:0000256" key="6">
    <source>
        <dbReference type="ARBA" id="ARBA00022840"/>
    </source>
</evidence>
<dbReference type="InterPro" id="IPR011009">
    <property type="entry name" value="Kinase-like_dom_sf"/>
</dbReference>
<evidence type="ECO:0000259" key="10">
    <source>
        <dbReference type="PROSITE" id="PS50011"/>
    </source>
</evidence>
<name>A0ABR7LT62_9ACTN</name>
<feature type="region of interest" description="Disordered" evidence="8">
    <location>
        <begin position="279"/>
        <end position="310"/>
    </location>
</feature>
<dbReference type="GO" id="GO:0004674">
    <property type="term" value="F:protein serine/threonine kinase activity"/>
    <property type="evidence" value="ECO:0007669"/>
    <property type="project" value="UniProtKB-KW"/>
</dbReference>
<dbReference type="InterPro" id="IPR008271">
    <property type="entry name" value="Ser/Thr_kinase_AS"/>
</dbReference>
<organism evidence="11 12">
    <name type="scientific">Actinomadura alba</name>
    <dbReference type="NCBI Taxonomy" id="406431"/>
    <lineage>
        <taxon>Bacteria</taxon>
        <taxon>Bacillati</taxon>
        <taxon>Actinomycetota</taxon>
        <taxon>Actinomycetes</taxon>
        <taxon>Streptosporangiales</taxon>
        <taxon>Thermomonosporaceae</taxon>
        <taxon>Actinomadura</taxon>
    </lineage>
</organism>
<dbReference type="SMART" id="SM00220">
    <property type="entry name" value="S_TKc"/>
    <property type="match status" value="1"/>
</dbReference>
<keyword evidence="3" id="KW-0808">Transferase</keyword>
<feature type="transmembrane region" description="Helical" evidence="9">
    <location>
        <begin position="342"/>
        <end position="363"/>
    </location>
</feature>
<evidence type="ECO:0000256" key="9">
    <source>
        <dbReference type="SAM" id="Phobius"/>
    </source>
</evidence>
<dbReference type="CDD" id="cd14014">
    <property type="entry name" value="STKc_PknB_like"/>
    <property type="match status" value="1"/>
</dbReference>
<dbReference type="Pfam" id="PF00069">
    <property type="entry name" value="Pkinase"/>
    <property type="match status" value="1"/>
</dbReference>
<dbReference type="PROSITE" id="PS00108">
    <property type="entry name" value="PROTEIN_KINASE_ST"/>
    <property type="match status" value="1"/>
</dbReference>
<feature type="compositionally biased region" description="Pro residues" evidence="8">
    <location>
        <begin position="280"/>
        <end position="306"/>
    </location>
</feature>
<evidence type="ECO:0000256" key="5">
    <source>
        <dbReference type="ARBA" id="ARBA00022777"/>
    </source>
</evidence>
<dbReference type="PANTHER" id="PTHR43289">
    <property type="entry name" value="MITOGEN-ACTIVATED PROTEIN KINASE KINASE KINASE 20-RELATED"/>
    <property type="match status" value="1"/>
</dbReference>
<keyword evidence="6 7" id="KW-0067">ATP-binding</keyword>
<dbReference type="InterPro" id="IPR017441">
    <property type="entry name" value="Protein_kinase_ATP_BS"/>
</dbReference>
<keyword evidence="12" id="KW-1185">Reference proteome</keyword>
<evidence type="ECO:0000256" key="7">
    <source>
        <dbReference type="PROSITE-ProRule" id="PRU10141"/>
    </source>
</evidence>
<evidence type="ECO:0000256" key="3">
    <source>
        <dbReference type="ARBA" id="ARBA00022679"/>
    </source>
</evidence>
<keyword evidence="9" id="KW-1133">Transmembrane helix</keyword>
<gene>
    <name evidence="11" type="ORF">HKK74_20570</name>
</gene>
<feature type="binding site" evidence="7">
    <location>
        <position position="47"/>
    </location>
    <ligand>
        <name>ATP</name>
        <dbReference type="ChEBI" id="CHEBI:30616"/>
    </ligand>
</feature>
<protein>
    <recommendedName>
        <fullName evidence="1">non-specific serine/threonine protein kinase</fullName>
        <ecNumber evidence="1">2.7.11.1</ecNumber>
    </recommendedName>
</protein>
<feature type="domain" description="Protein kinase" evidence="10">
    <location>
        <begin position="18"/>
        <end position="274"/>
    </location>
</feature>
<dbReference type="PANTHER" id="PTHR43289:SF6">
    <property type="entry name" value="SERINE_THREONINE-PROTEIN KINASE NEKL-3"/>
    <property type="match status" value="1"/>
</dbReference>
<dbReference type="SUPFAM" id="SSF56112">
    <property type="entry name" value="Protein kinase-like (PK-like)"/>
    <property type="match status" value="1"/>
</dbReference>
<evidence type="ECO:0000256" key="1">
    <source>
        <dbReference type="ARBA" id="ARBA00012513"/>
    </source>
</evidence>
<dbReference type="PROSITE" id="PS00107">
    <property type="entry name" value="PROTEIN_KINASE_ATP"/>
    <property type="match status" value="1"/>
</dbReference>
<dbReference type="EMBL" id="JABVEC010000015">
    <property type="protein sequence ID" value="MBC6467868.1"/>
    <property type="molecule type" value="Genomic_DNA"/>
</dbReference>
<keyword evidence="9" id="KW-0812">Transmembrane</keyword>
<dbReference type="PROSITE" id="PS50011">
    <property type="entry name" value="PROTEIN_KINASE_DOM"/>
    <property type="match status" value="1"/>
</dbReference>
<evidence type="ECO:0000256" key="4">
    <source>
        <dbReference type="ARBA" id="ARBA00022741"/>
    </source>
</evidence>
<sequence>MRIWSMPNDGKQLVAGKYRLERIVGQGGMGAVWRAHDEVLGRTVAVKEVRHPPGADERDTASWNARTLREARAAARLRHPGIIAVHDVVQHDGRPWIVMEFVEGSALDALIGGGPPPAPETAARIGARVLDALRAAHAAGVVHRDVKPANILLEGDRVVVTDFGIARTEDDTALTRTGAVLGTPAFMSPEQAAGRAVTPAADLWSLGATLYALVEGRPPFSGPNAAAVIAAILTEEPAPPRRAGPLAPLLAGLLVRDPAGRMTAEQAAAGLAAVAADRPAAPPSAAPPSAAPPFGRPAPGEPPRSPAPAGYFDAMRAAFQGQPLPARPSGATRPARERRARAPWIAAAAVLVAMVLVAGYFALDARNASKDHARLAALATKIGSPAGFTSEGSRDVSGGRLRVDYARHCAGCGATVVTEVAQWLSRQPGITSVLSPVGGCAAPVGCDWQWDRDGSHVQVALTAAADSYSLRVVLG</sequence>
<evidence type="ECO:0000256" key="8">
    <source>
        <dbReference type="SAM" id="MobiDB-lite"/>
    </source>
</evidence>
<evidence type="ECO:0000313" key="12">
    <source>
        <dbReference type="Proteomes" id="UP000805614"/>
    </source>
</evidence>
<dbReference type="Gene3D" id="1.10.510.10">
    <property type="entry name" value="Transferase(Phosphotransferase) domain 1"/>
    <property type="match status" value="1"/>
</dbReference>
<accession>A0ABR7LT62</accession>
<keyword evidence="4 7" id="KW-0547">Nucleotide-binding</keyword>
<keyword evidence="2 11" id="KW-0723">Serine/threonine-protein kinase</keyword>
<dbReference type="Proteomes" id="UP000805614">
    <property type="component" value="Unassembled WGS sequence"/>
</dbReference>
<keyword evidence="9" id="KW-0472">Membrane</keyword>
<keyword evidence="5 11" id="KW-0418">Kinase</keyword>
<evidence type="ECO:0000256" key="2">
    <source>
        <dbReference type="ARBA" id="ARBA00022527"/>
    </source>
</evidence>
<evidence type="ECO:0000313" key="11">
    <source>
        <dbReference type="EMBL" id="MBC6467868.1"/>
    </source>
</evidence>
<comment type="caution">
    <text evidence="11">The sequence shown here is derived from an EMBL/GenBank/DDBJ whole genome shotgun (WGS) entry which is preliminary data.</text>
</comment>
<dbReference type="EC" id="2.7.11.1" evidence="1"/>